<gene>
    <name evidence="1" type="ORF">PXEA_LOCUS5154</name>
</gene>
<proteinExistence type="predicted"/>
<organism evidence="1 2">
    <name type="scientific">Protopolystoma xenopodis</name>
    <dbReference type="NCBI Taxonomy" id="117903"/>
    <lineage>
        <taxon>Eukaryota</taxon>
        <taxon>Metazoa</taxon>
        <taxon>Spiralia</taxon>
        <taxon>Lophotrochozoa</taxon>
        <taxon>Platyhelminthes</taxon>
        <taxon>Monogenea</taxon>
        <taxon>Polyopisthocotylea</taxon>
        <taxon>Polystomatidea</taxon>
        <taxon>Polystomatidae</taxon>
        <taxon>Protopolystoma</taxon>
    </lineage>
</organism>
<reference evidence="1" key="1">
    <citation type="submission" date="2018-11" db="EMBL/GenBank/DDBJ databases">
        <authorList>
            <consortium name="Pathogen Informatics"/>
        </authorList>
    </citation>
    <scope>NUCLEOTIDE SEQUENCE</scope>
</reference>
<keyword evidence="2" id="KW-1185">Reference proteome</keyword>
<name>A0A3S5AB40_9PLAT</name>
<evidence type="ECO:0000313" key="2">
    <source>
        <dbReference type="Proteomes" id="UP000784294"/>
    </source>
</evidence>
<protein>
    <submittedName>
        <fullName evidence="1">Uncharacterized protein</fullName>
    </submittedName>
</protein>
<dbReference type="Proteomes" id="UP000784294">
    <property type="component" value="Unassembled WGS sequence"/>
</dbReference>
<accession>A0A3S5AB40</accession>
<dbReference type="EMBL" id="CAAALY010012600">
    <property type="protein sequence ID" value="VEL11714.1"/>
    <property type="molecule type" value="Genomic_DNA"/>
</dbReference>
<sequence>MYPDMFALMSDLQDMGESASSWNRPLSLNRDALFAAASIYNGKSYIY</sequence>
<comment type="caution">
    <text evidence="1">The sequence shown here is derived from an EMBL/GenBank/DDBJ whole genome shotgun (WGS) entry which is preliminary data.</text>
</comment>
<dbReference type="OrthoDB" id="16816at2759"/>
<dbReference type="AlphaFoldDB" id="A0A3S5AB40"/>
<evidence type="ECO:0000313" key="1">
    <source>
        <dbReference type="EMBL" id="VEL11714.1"/>
    </source>
</evidence>